<dbReference type="GO" id="GO:0005581">
    <property type="term" value="C:collagen trimer"/>
    <property type="evidence" value="ECO:0007669"/>
    <property type="project" value="UniProtKB-KW"/>
</dbReference>
<dbReference type="PANTHER" id="PTHR24023">
    <property type="entry name" value="COLLAGEN ALPHA"/>
    <property type="match status" value="1"/>
</dbReference>
<dbReference type="PANTHER" id="PTHR24023:SF1019">
    <property type="entry name" value="COLLAGEN ALPHA-5(IV) CHAIN ISOFORM X1"/>
    <property type="match status" value="1"/>
</dbReference>
<feature type="compositionally biased region" description="Pro residues" evidence="1">
    <location>
        <begin position="275"/>
        <end position="292"/>
    </location>
</feature>
<evidence type="ECO:0000313" key="2">
    <source>
        <dbReference type="EMBL" id="MBY76015.1"/>
    </source>
</evidence>
<gene>
    <name evidence="2" type="primary">CO4A2_0</name>
    <name evidence="2" type="ORF">g.16588</name>
</gene>
<feature type="compositionally biased region" description="Low complexity" evidence="1">
    <location>
        <begin position="204"/>
        <end position="213"/>
    </location>
</feature>
<feature type="compositionally biased region" description="Low complexity" evidence="1">
    <location>
        <begin position="44"/>
        <end position="57"/>
    </location>
</feature>
<feature type="compositionally biased region" description="Low complexity" evidence="1">
    <location>
        <begin position="75"/>
        <end position="86"/>
    </location>
</feature>
<sequence length="650" mass="67743">MKLGQPGTPGTPGSVYPGSTVYPSSTAYPTTTFNQKPNYQSVKPSSQGFPSSSYPGSPGQPGTPGTPGFPGQPGTPGLPAKPTYQKPSPPPTYPAQPTYPSQPSYSGYPGSPGQPGKPGTPGTPGTPGSPAIPSYQKPSAPAGYPGSPGTPGQPGTPGLPGLPAQSFGQKPQPSVDYGKPIVASGYPGSPGQPGKPGTPGQPGTPGLPSSYPTSPKPTPSPISSGSNGYPSKPSSPSSYPGQAVYPGSYPQTPNVPDYGAQQPNAYPQYVGSGYPVPPPSSGPLPNYPPPSQPSGYSEGFFQLYPGQNQIYQPDYNVYPSNAVPNGPYPYGENALGYPEQQQFGYPSSDNKPKKPQPTTPATGFTSALPSGYASKTTASPSVPSQYTTPSSAVRINVPDQQQESDFGQKTVVLGKNELSSSGSSEHSSSLTPQYASPTDQPTRTPYQSGQESNVVVLSSAKPQEPTIKTDYAEPSSTASYGGDQFTTLAPDSSTPVNVIPYPLPIVPNPGSCPCYFVPPTGNSTGYQQLQQQAAFDLNNLPEGAVIGFVPVVFYPSCGAASKEALSSKLEPVFPSAYQVPYKCSFCEQSESQTATIRSSFDQVVKPSHFNPSVVVKRPSRKSYSDAPADDQPEFGRKIKVVRRKSRDEQN</sequence>
<dbReference type="Pfam" id="PF01391">
    <property type="entry name" value="Collagen"/>
    <property type="match status" value="1"/>
</dbReference>
<feature type="region of interest" description="Disordered" evidence="1">
    <location>
        <begin position="611"/>
        <end position="650"/>
    </location>
</feature>
<feature type="compositionally biased region" description="Low complexity" evidence="1">
    <location>
        <begin position="221"/>
        <end position="241"/>
    </location>
</feature>
<feature type="compositionally biased region" description="Polar residues" evidence="1">
    <location>
        <begin position="430"/>
        <end position="456"/>
    </location>
</feature>
<dbReference type="GO" id="GO:0030198">
    <property type="term" value="P:extracellular matrix organization"/>
    <property type="evidence" value="ECO:0007669"/>
    <property type="project" value="TreeGrafter"/>
</dbReference>
<dbReference type="InterPro" id="IPR050149">
    <property type="entry name" value="Collagen_superfamily"/>
</dbReference>
<organism evidence="2">
    <name type="scientific">Sipha flava</name>
    <name type="common">yellow sugarcane aphid</name>
    <dbReference type="NCBI Taxonomy" id="143950"/>
    <lineage>
        <taxon>Eukaryota</taxon>
        <taxon>Metazoa</taxon>
        <taxon>Ecdysozoa</taxon>
        <taxon>Arthropoda</taxon>
        <taxon>Hexapoda</taxon>
        <taxon>Insecta</taxon>
        <taxon>Pterygota</taxon>
        <taxon>Neoptera</taxon>
        <taxon>Paraneoptera</taxon>
        <taxon>Hemiptera</taxon>
        <taxon>Sternorrhyncha</taxon>
        <taxon>Aphidomorpha</taxon>
        <taxon>Aphidoidea</taxon>
        <taxon>Aphididae</taxon>
        <taxon>Sipha</taxon>
    </lineage>
</organism>
<dbReference type="GO" id="GO:0005615">
    <property type="term" value="C:extracellular space"/>
    <property type="evidence" value="ECO:0007669"/>
    <property type="project" value="TreeGrafter"/>
</dbReference>
<feature type="region of interest" description="Disordered" evidence="1">
    <location>
        <begin position="1"/>
        <end position="486"/>
    </location>
</feature>
<feature type="compositionally biased region" description="Polar residues" evidence="1">
    <location>
        <begin position="21"/>
        <end position="43"/>
    </location>
</feature>
<feature type="compositionally biased region" description="Polar residues" evidence="1">
    <location>
        <begin position="363"/>
        <end position="407"/>
    </location>
</feature>
<evidence type="ECO:0000256" key="1">
    <source>
        <dbReference type="SAM" id="MobiDB-lite"/>
    </source>
</evidence>
<feature type="compositionally biased region" description="Low complexity" evidence="1">
    <location>
        <begin position="419"/>
        <end position="429"/>
    </location>
</feature>
<keyword evidence="2" id="KW-0176">Collagen</keyword>
<accession>A0A2S2QE42</accession>
<proteinExistence type="predicted"/>
<dbReference type="AlphaFoldDB" id="A0A2S2QE42"/>
<name>A0A2S2QE42_9HEMI</name>
<reference evidence="2" key="1">
    <citation type="submission" date="2018-04" db="EMBL/GenBank/DDBJ databases">
        <title>Transcriptome assembly of Sipha flava.</title>
        <authorList>
            <person name="Scully E.D."/>
            <person name="Geib S.M."/>
            <person name="Palmer N.A."/>
            <person name="Koch K."/>
            <person name="Bradshaw J."/>
            <person name="Heng-Moss T."/>
            <person name="Sarath G."/>
        </authorList>
    </citation>
    <scope>NUCLEOTIDE SEQUENCE</scope>
</reference>
<dbReference type="OrthoDB" id="8191482at2759"/>
<dbReference type="GO" id="GO:0031012">
    <property type="term" value="C:extracellular matrix"/>
    <property type="evidence" value="ECO:0007669"/>
    <property type="project" value="TreeGrafter"/>
</dbReference>
<feature type="compositionally biased region" description="Low complexity" evidence="1">
    <location>
        <begin position="95"/>
        <end position="111"/>
    </location>
</feature>
<feature type="compositionally biased region" description="Low complexity" evidence="1">
    <location>
        <begin position="138"/>
        <end position="147"/>
    </location>
</feature>
<dbReference type="EMBL" id="GGMS01006812">
    <property type="protein sequence ID" value="MBY76015.1"/>
    <property type="molecule type" value="Transcribed_RNA"/>
</dbReference>
<feature type="compositionally biased region" description="Polar residues" evidence="1">
    <location>
        <begin position="339"/>
        <end position="349"/>
    </location>
</feature>
<protein>
    <submittedName>
        <fullName evidence="2">Collagen alpha-2(IV) chain</fullName>
    </submittedName>
</protein>
<dbReference type="GO" id="GO:0030020">
    <property type="term" value="F:extracellular matrix structural constituent conferring tensile strength"/>
    <property type="evidence" value="ECO:0007669"/>
    <property type="project" value="TreeGrafter"/>
</dbReference>
<feature type="compositionally biased region" description="Polar residues" evidence="1">
    <location>
        <begin position="474"/>
        <end position="486"/>
    </location>
</feature>
<dbReference type="InterPro" id="IPR008160">
    <property type="entry name" value="Collagen"/>
</dbReference>